<protein>
    <submittedName>
        <fullName evidence="2">Restriction endonuclease</fullName>
    </submittedName>
</protein>
<dbReference type="InterPro" id="IPR007560">
    <property type="entry name" value="Restrct_endonuc_IV_Mrr"/>
</dbReference>
<dbReference type="InterPro" id="IPR011335">
    <property type="entry name" value="Restrct_endonuc-II-like"/>
</dbReference>
<dbReference type="SUPFAM" id="SSF52980">
    <property type="entry name" value="Restriction endonuclease-like"/>
    <property type="match status" value="1"/>
</dbReference>
<evidence type="ECO:0000259" key="1">
    <source>
        <dbReference type="Pfam" id="PF04471"/>
    </source>
</evidence>
<keyword evidence="2" id="KW-0540">Nuclease</keyword>
<proteinExistence type="predicted"/>
<keyword evidence="2" id="KW-0378">Hydrolase</keyword>
<dbReference type="GO" id="GO:0003677">
    <property type="term" value="F:DNA binding"/>
    <property type="evidence" value="ECO:0007669"/>
    <property type="project" value="InterPro"/>
</dbReference>
<name>A0A7X6IAM3_9BACT</name>
<feature type="domain" description="Restriction endonuclease type IV Mrr" evidence="1">
    <location>
        <begin position="16"/>
        <end position="126"/>
    </location>
</feature>
<dbReference type="GO" id="GO:0004519">
    <property type="term" value="F:endonuclease activity"/>
    <property type="evidence" value="ECO:0007669"/>
    <property type="project" value="UniProtKB-KW"/>
</dbReference>
<dbReference type="EMBL" id="VTOW01000001">
    <property type="protein sequence ID" value="NKE70626.1"/>
    <property type="molecule type" value="Genomic_DNA"/>
</dbReference>
<keyword evidence="2" id="KW-0255">Endonuclease</keyword>
<dbReference type="RefSeq" id="WP_168058864.1">
    <property type="nucleotide sequence ID" value="NZ_VTOW01000001.1"/>
</dbReference>
<dbReference type="AlphaFoldDB" id="A0A7X6IAM3"/>
<dbReference type="GO" id="GO:0009307">
    <property type="term" value="P:DNA restriction-modification system"/>
    <property type="evidence" value="ECO:0007669"/>
    <property type="project" value="InterPro"/>
</dbReference>
<dbReference type="Pfam" id="PF04471">
    <property type="entry name" value="Mrr_cat"/>
    <property type="match status" value="1"/>
</dbReference>
<dbReference type="Proteomes" id="UP000534783">
    <property type="component" value="Unassembled WGS sequence"/>
</dbReference>
<evidence type="ECO:0000313" key="3">
    <source>
        <dbReference type="Proteomes" id="UP000534783"/>
    </source>
</evidence>
<keyword evidence="3" id="KW-1185">Reference proteome</keyword>
<gene>
    <name evidence="2" type="ORF">MNODULE_07745</name>
</gene>
<accession>A0A7X6IAM3</accession>
<dbReference type="Gene3D" id="3.40.1350.10">
    <property type="match status" value="1"/>
</dbReference>
<reference evidence="2 3" key="1">
    <citation type="journal article" date="2020" name="Nature">
        <title>Bacterial chemolithoautotrophy via manganese oxidation.</title>
        <authorList>
            <person name="Yu H."/>
            <person name="Leadbetter J.R."/>
        </authorList>
    </citation>
    <scope>NUCLEOTIDE SEQUENCE [LARGE SCALE GENOMIC DNA]</scope>
    <source>
        <strain evidence="2 3">Mn-1</strain>
    </source>
</reference>
<organism evidence="2 3">
    <name type="scientific">Candidatus Manganitrophus noduliformans</name>
    <dbReference type="NCBI Taxonomy" id="2606439"/>
    <lineage>
        <taxon>Bacteria</taxon>
        <taxon>Pseudomonadati</taxon>
        <taxon>Nitrospirota</taxon>
        <taxon>Nitrospiria</taxon>
        <taxon>Candidatus Troglogloeales</taxon>
        <taxon>Candidatus Manganitrophaceae</taxon>
        <taxon>Candidatus Manganitrophus</taxon>
    </lineage>
</organism>
<evidence type="ECO:0000313" key="2">
    <source>
        <dbReference type="EMBL" id="NKE70626.1"/>
    </source>
</evidence>
<sequence length="379" mass="42577">MKKKKNKNVSNQKGRIVEEIVSLLHEQPGISVERNVWLPTSDGKDKREIDVLISGTIAGYPVRLAIECKNYGRRIEKTDIDAFIGKLFDLSFPSQYGIFVSTSKYTKGAIKRADHAGIRVLSLNGLTKDRLKEAIYNALQSVVYLLPVIARLAIFNEVPTMTAEDFMKFTDESGQSFILVDLLWQNWCSGKYPKDVGEHEIQVDIPVGFTQTLNGRRLNRPTIALTLHVYAVVVEIPGIAKQLELHNSSTSNIEKINIKLSFETPNGPLPLHIFKTEDSLKTFMESRSEKYKLTVGRIMIPRILTPGLVFWPPSQKWVDNLNNLIREKGNDFNSEKIDLSSLQGNDLLGAAYDAIWQGHPAARQKSDHSATDKNNTGVT</sequence>
<comment type="caution">
    <text evidence="2">The sequence shown here is derived from an EMBL/GenBank/DDBJ whole genome shotgun (WGS) entry which is preliminary data.</text>
</comment>
<dbReference type="InterPro" id="IPR011856">
    <property type="entry name" value="tRNA_endonuc-like_dom_sf"/>
</dbReference>